<evidence type="ECO:0000256" key="2">
    <source>
        <dbReference type="ARBA" id="ARBA00012961"/>
    </source>
</evidence>
<dbReference type="HAMAP" id="MF_00328">
    <property type="entry name" value="Guanylate_kinase"/>
    <property type="match status" value="1"/>
</dbReference>
<dbReference type="InterPro" id="IPR008144">
    <property type="entry name" value="Guanylate_kin-like_dom"/>
</dbReference>
<protein>
    <recommendedName>
        <fullName evidence="3 9">Guanylate kinase</fullName>
        <ecNumber evidence="2 9">2.7.4.8</ecNumber>
    </recommendedName>
    <alternativeName>
        <fullName evidence="8 9">GMP kinase</fullName>
    </alternativeName>
</protein>
<dbReference type="GO" id="GO:0016301">
    <property type="term" value="F:kinase activity"/>
    <property type="evidence" value="ECO:0007669"/>
    <property type="project" value="UniProtKB-KW"/>
</dbReference>
<evidence type="ECO:0000313" key="11">
    <source>
        <dbReference type="EMBL" id="OZI81888.1"/>
    </source>
</evidence>
<dbReference type="EMBL" id="NEVV01000001">
    <property type="protein sequence ID" value="OZI81888.1"/>
    <property type="molecule type" value="Genomic_DNA"/>
</dbReference>
<reference evidence="11 12" key="1">
    <citation type="submission" date="2017-05" db="EMBL/GenBank/DDBJ databases">
        <title>Complete and WGS of Bordetella genogroups.</title>
        <authorList>
            <person name="Spilker T."/>
            <person name="Lipuma J."/>
        </authorList>
    </citation>
    <scope>NUCLEOTIDE SEQUENCE [LARGE SCALE GENOMIC DNA]</scope>
    <source>
        <strain evidence="11 12">AU3139</strain>
    </source>
</reference>
<evidence type="ECO:0000256" key="7">
    <source>
        <dbReference type="ARBA" id="ARBA00022840"/>
    </source>
</evidence>
<dbReference type="PROSITE" id="PS00856">
    <property type="entry name" value="GUANYLATE_KINASE_1"/>
    <property type="match status" value="1"/>
</dbReference>
<evidence type="ECO:0000256" key="8">
    <source>
        <dbReference type="ARBA" id="ARBA00030128"/>
    </source>
</evidence>
<accession>A0ABX4FI79</accession>
<dbReference type="Proteomes" id="UP000216524">
    <property type="component" value="Unassembled WGS sequence"/>
</dbReference>
<name>A0ABX4FI79_9BORD</name>
<keyword evidence="7 9" id="KW-0067">ATP-binding</keyword>
<dbReference type="PANTHER" id="PTHR23117:SF13">
    <property type="entry name" value="GUANYLATE KINASE"/>
    <property type="match status" value="1"/>
</dbReference>
<dbReference type="CDD" id="cd00071">
    <property type="entry name" value="GMPK"/>
    <property type="match status" value="1"/>
</dbReference>
<gene>
    <name evidence="9" type="primary">gmk</name>
    <name evidence="11" type="ORF">CAL23_09365</name>
</gene>
<dbReference type="SMART" id="SM00072">
    <property type="entry name" value="GuKc"/>
    <property type="match status" value="1"/>
</dbReference>
<dbReference type="PROSITE" id="PS50052">
    <property type="entry name" value="GUANYLATE_KINASE_2"/>
    <property type="match status" value="1"/>
</dbReference>
<keyword evidence="12" id="KW-1185">Reference proteome</keyword>
<comment type="function">
    <text evidence="9">Essential for recycling GMP and indirectly, cGMP.</text>
</comment>
<dbReference type="InterPro" id="IPR008145">
    <property type="entry name" value="GK/Ca_channel_bsu"/>
</dbReference>
<evidence type="ECO:0000256" key="6">
    <source>
        <dbReference type="ARBA" id="ARBA00022777"/>
    </source>
</evidence>
<dbReference type="InterPro" id="IPR027417">
    <property type="entry name" value="P-loop_NTPase"/>
</dbReference>
<dbReference type="InterPro" id="IPR020590">
    <property type="entry name" value="Guanylate_kinase_CS"/>
</dbReference>
<dbReference type="Gene3D" id="3.40.50.300">
    <property type="entry name" value="P-loop containing nucleotide triphosphate hydrolases"/>
    <property type="match status" value="1"/>
</dbReference>
<evidence type="ECO:0000256" key="9">
    <source>
        <dbReference type="HAMAP-Rule" id="MF_00328"/>
    </source>
</evidence>
<dbReference type="PANTHER" id="PTHR23117">
    <property type="entry name" value="GUANYLATE KINASE-RELATED"/>
    <property type="match status" value="1"/>
</dbReference>
<evidence type="ECO:0000256" key="1">
    <source>
        <dbReference type="ARBA" id="ARBA00005790"/>
    </source>
</evidence>
<keyword evidence="9" id="KW-0963">Cytoplasm</keyword>
<keyword evidence="5 9" id="KW-0547">Nucleotide-binding</keyword>
<keyword evidence="4 9" id="KW-0808">Transferase</keyword>
<comment type="caution">
    <text evidence="11">The sequence shown here is derived from an EMBL/GenBank/DDBJ whole genome shotgun (WGS) entry which is preliminary data.</text>
</comment>
<proteinExistence type="inferred from homology"/>
<feature type="binding site" evidence="9">
    <location>
        <begin position="18"/>
        <end position="25"/>
    </location>
    <ligand>
        <name>ATP</name>
        <dbReference type="ChEBI" id="CHEBI:30616"/>
    </ligand>
</feature>
<sequence>MSFLSMSAPSGNVFMVVAPSGAGKSSLVRALLDRDPSLVLSISCTTRAPRPGEEDGREYRFVDQAEFARLRDGQQLLEWAEVHGNFYGTPRDRIDAATRAGHDVLLEIDWQGARQVKQRYPEAIGIFILPPSIDELESRLKARGQDAPQVIARRLLAAGGEIAHAPECEYVIINQEFSVALTELVQIISAARLRFSSQAVRNAQLFSQLGIPAAH</sequence>
<evidence type="ECO:0000256" key="4">
    <source>
        <dbReference type="ARBA" id="ARBA00022679"/>
    </source>
</evidence>
<feature type="domain" description="Guanylate kinase-like" evidence="10">
    <location>
        <begin position="11"/>
        <end position="189"/>
    </location>
</feature>
<dbReference type="Pfam" id="PF00625">
    <property type="entry name" value="Guanylate_kin"/>
    <property type="match status" value="1"/>
</dbReference>
<comment type="similarity">
    <text evidence="1 9">Belongs to the guanylate kinase family.</text>
</comment>
<dbReference type="SUPFAM" id="SSF52540">
    <property type="entry name" value="P-loop containing nucleoside triphosphate hydrolases"/>
    <property type="match status" value="1"/>
</dbReference>
<dbReference type="Gene3D" id="3.30.63.10">
    <property type="entry name" value="Guanylate Kinase phosphate binding domain"/>
    <property type="match status" value="1"/>
</dbReference>
<comment type="catalytic activity">
    <reaction evidence="9">
        <text>GMP + ATP = GDP + ADP</text>
        <dbReference type="Rhea" id="RHEA:20780"/>
        <dbReference type="ChEBI" id="CHEBI:30616"/>
        <dbReference type="ChEBI" id="CHEBI:58115"/>
        <dbReference type="ChEBI" id="CHEBI:58189"/>
        <dbReference type="ChEBI" id="CHEBI:456216"/>
        <dbReference type="EC" id="2.7.4.8"/>
    </reaction>
</comment>
<evidence type="ECO:0000313" key="12">
    <source>
        <dbReference type="Proteomes" id="UP000216524"/>
    </source>
</evidence>
<evidence type="ECO:0000259" key="10">
    <source>
        <dbReference type="PROSITE" id="PS50052"/>
    </source>
</evidence>
<keyword evidence="6 9" id="KW-0418">Kinase</keyword>
<dbReference type="NCBIfam" id="TIGR03263">
    <property type="entry name" value="guanyl_kin"/>
    <property type="match status" value="1"/>
</dbReference>
<comment type="subcellular location">
    <subcellularLocation>
        <location evidence="9">Cytoplasm</location>
    </subcellularLocation>
</comment>
<evidence type="ECO:0000256" key="5">
    <source>
        <dbReference type="ARBA" id="ARBA00022741"/>
    </source>
</evidence>
<dbReference type="InterPro" id="IPR017665">
    <property type="entry name" value="Guanylate_kinase"/>
</dbReference>
<dbReference type="EC" id="2.7.4.8" evidence="2 9"/>
<evidence type="ECO:0000256" key="3">
    <source>
        <dbReference type="ARBA" id="ARBA00016296"/>
    </source>
</evidence>
<organism evidence="11 12">
    <name type="scientific">Bordetella genomosp. 6</name>
    <dbReference type="NCBI Taxonomy" id="463024"/>
    <lineage>
        <taxon>Bacteria</taxon>
        <taxon>Pseudomonadati</taxon>
        <taxon>Pseudomonadota</taxon>
        <taxon>Betaproteobacteria</taxon>
        <taxon>Burkholderiales</taxon>
        <taxon>Alcaligenaceae</taxon>
        <taxon>Bordetella</taxon>
    </lineage>
</organism>